<proteinExistence type="predicted"/>
<protein>
    <submittedName>
        <fullName evidence="2">Uncharacterized protein</fullName>
    </submittedName>
</protein>
<dbReference type="Proteomes" id="UP001152795">
    <property type="component" value="Unassembled WGS sequence"/>
</dbReference>
<feature type="region of interest" description="Disordered" evidence="1">
    <location>
        <begin position="42"/>
        <end position="68"/>
    </location>
</feature>
<reference evidence="2" key="1">
    <citation type="submission" date="2020-04" db="EMBL/GenBank/DDBJ databases">
        <authorList>
            <person name="Alioto T."/>
            <person name="Alioto T."/>
            <person name="Gomez Garrido J."/>
        </authorList>
    </citation>
    <scope>NUCLEOTIDE SEQUENCE</scope>
    <source>
        <strain evidence="2">A484AB</strain>
    </source>
</reference>
<evidence type="ECO:0000256" key="1">
    <source>
        <dbReference type="SAM" id="MobiDB-lite"/>
    </source>
</evidence>
<dbReference type="AlphaFoldDB" id="A0A6S7LP07"/>
<gene>
    <name evidence="2" type="ORF">PACLA_8A029194</name>
</gene>
<comment type="caution">
    <text evidence="2">The sequence shown here is derived from an EMBL/GenBank/DDBJ whole genome shotgun (WGS) entry which is preliminary data.</text>
</comment>
<feature type="compositionally biased region" description="Polar residues" evidence="1">
    <location>
        <begin position="44"/>
        <end position="68"/>
    </location>
</feature>
<evidence type="ECO:0000313" key="3">
    <source>
        <dbReference type="Proteomes" id="UP001152795"/>
    </source>
</evidence>
<sequence>MAEQSGGVGRKSRAFADKLNKTYSAAQAREMAASTLAFAHERSNSFGSQTSMNSRSSQDTIQGMFSGT</sequence>
<dbReference type="EMBL" id="CACRXK020021736">
    <property type="protein sequence ID" value="CAB4036139.1"/>
    <property type="molecule type" value="Genomic_DNA"/>
</dbReference>
<evidence type="ECO:0000313" key="2">
    <source>
        <dbReference type="EMBL" id="CAB4036139.1"/>
    </source>
</evidence>
<organism evidence="2 3">
    <name type="scientific">Paramuricea clavata</name>
    <name type="common">Red gorgonian</name>
    <name type="synonym">Violescent sea-whip</name>
    <dbReference type="NCBI Taxonomy" id="317549"/>
    <lineage>
        <taxon>Eukaryota</taxon>
        <taxon>Metazoa</taxon>
        <taxon>Cnidaria</taxon>
        <taxon>Anthozoa</taxon>
        <taxon>Octocorallia</taxon>
        <taxon>Malacalcyonacea</taxon>
        <taxon>Plexauridae</taxon>
        <taxon>Paramuricea</taxon>
    </lineage>
</organism>
<name>A0A6S7LP07_PARCT</name>
<feature type="non-terminal residue" evidence="2">
    <location>
        <position position="68"/>
    </location>
</feature>
<keyword evidence="3" id="KW-1185">Reference proteome</keyword>
<accession>A0A6S7LP07</accession>